<dbReference type="InterPro" id="IPR051650">
    <property type="entry name" value="SL_signaling_regulator"/>
</dbReference>
<evidence type="ECO:0000313" key="7">
    <source>
        <dbReference type="Proteomes" id="UP001642360"/>
    </source>
</evidence>
<evidence type="ECO:0000313" key="6">
    <source>
        <dbReference type="EMBL" id="CAK9150757.1"/>
    </source>
</evidence>
<dbReference type="InterPro" id="IPR027417">
    <property type="entry name" value="P-loop_NTPase"/>
</dbReference>
<proteinExistence type="inferred from homology"/>
<evidence type="ECO:0000259" key="5">
    <source>
        <dbReference type="PROSITE" id="PS51903"/>
    </source>
</evidence>
<dbReference type="AlphaFoldDB" id="A0ABC8S0V0"/>
<feature type="compositionally biased region" description="Low complexity" evidence="4">
    <location>
        <begin position="579"/>
        <end position="594"/>
    </location>
</feature>
<feature type="domain" description="Clp R" evidence="5">
    <location>
        <begin position="9"/>
        <end position="170"/>
    </location>
</feature>
<organism evidence="6 7">
    <name type="scientific">Ilex paraguariensis</name>
    <name type="common">yerba mate</name>
    <dbReference type="NCBI Taxonomy" id="185542"/>
    <lineage>
        <taxon>Eukaryota</taxon>
        <taxon>Viridiplantae</taxon>
        <taxon>Streptophyta</taxon>
        <taxon>Embryophyta</taxon>
        <taxon>Tracheophyta</taxon>
        <taxon>Spermatophyta</taxon>
        <taxon>Magnoliopsida</taxon>
        <taxon>eudicotyledons</taxon>
        <taxon>Gunneridae</taxon>
        <taxon>Pentapetalae</taxon>
        <taxon>asterids</taxon>
        <taxon>campanulids</taxon>
        <taxon>Aquifoliales</taxon>
        <taxon>Aquifoliaceae</taxon>
        <taxon>Ilex</taxon>
    </lineage>
</organism>
<dbReference type="InterPro" id="IPR004176">
    <property type="entry name" value="Clp_R_N"/>
</dbReference>
<evidence type="ECO:0000256" key="3">
    <source>
        <dbReference type="PROSITE-ProRule" id="PRU01251"/>
    </source>
</evidence>
<dbReference type="PANTHER" id="PTHR43572">
    <property type="entry name" value="CHAPERONE PROTEIN CLPD, CHLOROPLASTIC"/>
    <property type="match status" value="1"/>
</dbReference>
<feature type="region of interest" description="Disordered" evidence="4">
    <location>
        <begin position="573"/>
        <end position="594"/>
    </location>
</feature>
<dbReference type="SUPFAM" id="SSF52540">
    <property type="entry name" value="P-loop containing nucleoside triphosphate hydrolases"/>
    <property type="match status" value="1"/>
</dbReference>
<keyword evidence="2 3" id="KW-0677">Repeat</keyword>
<dbReference type="EMBL" id="CAUOFW020002058">
    <property type="protein sequence ID" value="CAK9150757.1"/>
    <property type="molecule type" value="Genomic_DNA"/>
</dbReference>
<evidence type="ECO:0000256" key="2">
    <source>
        <dbReference type="ARBA" id="ARBA00022737"/>
    </source>
</evidence>
<dbReference type="Gene3D" id="3.40.50.300">
    <property type="entry name" value="P-loop containing nucleotide triphosphate hydrolases"/>
    <property type="match status" value="1"/>
</dbReference>
<evidence type="ECO:0000256" key="1">
    <source>
        <dbReference type="ARBA" id="ARBA00008675"/>
    </source>
</evidence>
<protein>
    <recommendedName>
        <fullName evidence="5">Clp R domain-containing protein</fullName>
    </recommendedName>
</protein>
<dbReference type="SUPFAM" id="SSF81923">
    <property type="entry name" value="Double Clp-N motif"/>
    <property type="match status" value="1"/>
</dbReference>
<comment type="caution">
    <text evidence="6">The sequence shown here is derived from an EMBL/GenBank/DDBJ whole genome shotgun (WGS) entry which is preliminary data.</text>
</comment>
<dbReference type="InterPro" id="IPR058680">
    <property type="entry name" value="NBD_SMAX1-like"/>
</dbReference>
<comment type="similarity">
    <text evidence="1">Belongs to the ClpA/ClpB family.</text>
</comment>
<gene>
    <name evidence="6" type="ORF">ILEXP_LOCUS18910</name>
</gene>
<sequence>MRTGGYTVQHSLTSEAASTVKQAVNLARRRGHAQVTPLHVASAMLASSTGLLRRACLQSHSHPLQCKALELCFNVALNRLPTSASSPLFGPHSHLPSLSNALVAAFKRAQAHQRRGSIETQQQPILALKVELEQLIISILDDPSVSRVMREARFSSAQVKTNVEQAVSLEISSQSPPTSSHQSKESTKPLVLGNNMPQFLPMSQIKVSVSQTTEKVQNGDVTSVLDTMMNQKRKNTVIVEECLASAEGVVKGVIDKFDRGDVPGDMRFVQFISVPLFSLRNQSREVVEDKLAELKCLVKNHVSRGIVLYLGDLKLVSEFWSNFGEQKTYYDCPMEHMIMEISRLLSGIGVCGKLWLMGIATFQTYMRCKTGHPSLETLWELHPLTVPSGSLGLSLNFESDLQDQFGSKVSRDESSRLNGHEVEKHLNCCADCSANFKIEARSIVKNESTTTSTSSSLPSWLQQYKEENRTRTINDQDFDKVRDLCKKWNSICSSVHKYPNFLEKTFHFSSYSPSSSNSISSHDHQRSPKLHQTLLNWPVIFEPNQSPKEHQFFLSENGGEGFVSNMRTYKPVTKPDLLSNPNSSPNSASSSEASGDMECFERFKEFNSENMKILAKALERKVPWQKDIIPEIVNTILQCRSGMTRRERESNQKEETWLFFLGVDTEGKEKFARELSKVIFGSQNELVSIGLSNFSSTRADSTEEFSSKRTRNEHGESYLERFADSVKENPSRVFFMEDVEQVDYHSQVGIKKAIESGSITLHGGELVPLKDAIIIFSCESFSSMSRACSPPISQKSWENNKIERENELEERRTCASLDLNIATEEHNGDEHSLSDIGILDLVDGQVVFKILVL</sequence>
<dbReference type="PROSITE" id="PS51903">
    <property type="entry name" value="CLP_R"/>
    <property type="match status" value="1"/>
</dbReference>
<evidence type="ECO:0000256" key="4">
    <source>
        <dbReference type="SAM" id="MobiDB-lite"/>
    </source>
</evidence>
<dbReference type="Pfam" id="PF02861">
    <property type="entry name" value="Clp_N"/>
    <property type="match status" value="1"/>
</dbReference>
<reference evidence="6 7" key="1">
    <citation type="submission" date="2024-02" db="EMBL/GenBank/DDBJ databases">
        <authorList>
            <person name="Vignale AGUSTIN F."/>
            <person name="Sosa J E."/>
            <person name="Modenutti C."/>
        </authorList>
    </citation>
    <scope>NUCLEOTIDE SEQUENCE [LARGE SCALE GENOMIC DNA]</scope>
</reference>
<keyword evidence="7" id="KW-1185">Reference proteome</keyword>
<name>A0ABC8S0V0_9AQUA</name>
<dbReference type="Proteomes" id="UP001642360">
    <property type="component" value="Unassembled WGS sequence"/>
</dbReference>
<feature type="compositionally biased region" description="Low complexity" evidence="4">
    <location>
        <begin position="172"/>
        <end position="181"/>
    </location>
</feature>
<accession>A0ABC8S0V0</accession>
<dbReference type="InterPro" id="IPR036628">
    <property type="entry name" value="Clp_N_dom_sf"/>
</dbReference>
<dbReference type="Gene3D" id="1.10.1780.10">
    <property type="entry name" value="Clp, N-terminal domain"/>
    <property type="match status" value="1"/>
</dbReference>
<dbReference type="Pfam" id="PF23569">
    <property type="entry name" value="NBD_SMAX1"/>
    <property type="match status" value="1"/>
</dbReference>
<feature type="region of interest" description="Disordered" evidence="4">
    <location>
        <begin position="169"/>
        <end position="190"/>
    </location>
</feature>
<dbReference type="PANTHER" id="PTHR43572:SF80">
    <property type="entry name" value="PROTEIN SMAX1-LIKE 3-LIKE"/>
    <property type="match status" value="1"/>
</dbReference>